<dbReference type="Proteomes" id="UP001156690">
    <property type="component" value="Unassembled WGS sequence"/>
</dbReference>
<comment type="caution">
    <text evidence="2">The sequence shown here is derived from an EMBL/GenBank/DDBJ whole genome shotgun (WGS) entry which is preliminary data.</text>
</comment>
<evidence type="ECO:0000313" key="3">
    <source>
        <dbReference type="Proteomes" id="UP001156690"/>
    </source>
</evidence>
<proteinExistence type="predicted"/>
<keyword evidence="3" id="KW-1185">Reference proteome</keyword>
<dbReference type="RefSeq" id="WP_126606405.1">
    <property type="nucleotide sequence ID" value="NZ_AP025145.1"/>
</dbReference>
<sequence>MDWKHIKIISLVVVGILIAALSFVVGVSFGVSFNQVNLKDIVIPALSALGSWVAGLGALGAVFTSLWLAEQQRKNNGEKLQIRFNIFVFPPDLTPRLAVNVTCIGDKPSHINSLTMRSSDTTIAMMVAQLDRSGNQLPMNAAYGQQATFVLPQNTEQSINDYVKNNCSGSYKNLKLNVNTSTQSFEVAFGKDVVEHLHKSSANKLLKSDS</sequence>
<keyword evidence="1" id="KW-0472">Membrane</keyword>
<dbReference type="EMBL" id="BSNX01000022">
    <property type="protein sequence ID" value="GLQ72880.1"/>
    <property type="molecule type" value="Genomic_DNA"/>
</dbReference>
<name>A0AAV5NQK2_9VIBR</name>
<dbReference type="AlphaFoldDB" id="A0AAV5NQK2"/>
<feature type="transmembrane region" description="Helical" evidence="1">
    <location>
        <begin position="45"/>
        <end position="69"/>
    </location>
</feature>
<protein>
    <submittedName>
        <fullName evidence="2">Uncharacterized protein</fullName>
    </submittedName>
</protein>
<evidence type="ECO:0000313" key="2">
    <source>
        <dbReference type="EMBL" id="GLQ72880.1"/>
    </source>
</evidence>
<feature type="transmembrane region" description="Helical" evidence="1">
    <location>
        <begin position="12"/>
        <end position="33"/>
    </location>
</feature>
<organism evidence="2 3">
    <name type="scientific">Vibrio penaeicida</name>
    <dbReference type="NCBI Taxonomy" id="104609"/>
    <lineage>
        <taxon>Bacteria</taxon>
        <taxon>Pseudomonadati</taxon>
        <taxon>Pseudomonadota</taxon>
        <taxon>Gammaproteobacteria</taxon>
        <taxon>Vibrionales</taxon>
        <taxon>Vibrionaceae</taxon>
        <taxon>Vibrio</taxon>
    </lineage>
</organism>
<accession>A0AAV5NQK2</accession>
<reference evidence="3" key="1">
    <citation type="journal article" date="2019" name="Int. J. Syst. Evol. Microbiol.">
        <title>The Global Catalogue of Microorganisms (GCM) 10K type strain sequencing project: providing services to taxonomists for standard genome sequencing and annotation.</title>
        <authorList>
            <consortium name="The Broad Institute Genomics Platform"/>
            <consortium name="The Broad Institute Genome Sequencing Center for Infectious Disease"/>
            <person name="Wu L."/>
            <person name="Ma J."/>
        </authorList>
    </citation>
    <scope>NUCLEOTIDE SEQUENCE [LARGE SCALE GENOMIC DNA]</scope>
    <source>
        <strain evidence="3">NBRC 15640</strain>
    </source>
</reference>
<gene>
    <name evidence="2" type="ORF">GCM10007932_22400</name>
</gene>
<evidence type="ECO:0000256" key="1">
    <source>
        <dbReference type="SAM" id="Phobius"/>
    </source>
</evidence>
<keyword evidence="1" id="KW-0812">Transmembrane</keyword>
<keyword evidence="1" id="KW-1133">Transmembrane helix</keyword>